<name>A0A8S9LFY5_BRACR</name>
<protein>
    <submittedName>
        <fullName evidence="1">Uncharacterized protein</fullName>
    </submittedName>
</protein>
<reference evidence="1" key="1">
    <citation type="submission" date="2019-12" db="EMBL/GenBank/DDBJ databases">
        <title>Genome sequencing and annotation of Brassica cretica.</title>
        <authorList>
            <person name="Studholme D.J."/>
            <person name="Sarris P.F."/>
        </authorList>
    </citation>
    <scope>NUCLEOTIDE SEQUENCE</scope>
    <source>
        <strain evidence="1">PFS-001/15</strain>
        <tissue evidence="1">Leaf</tissue>
    </source>
</reference>
<dbReference type="Proteomes" id="UP000712281">
    <property type="component" value="Unassembled WGS sequence"/>
</dbReference>
<evidence type="ECO:0000313" key="2">
    <source>
        <dbReference type="Proteomes" id="UP000712281"/>
    </source>
</evidence>
<accession>A0A8S9LFY5</accession>
<sequence>MAVVKKLIDKGVRNKLSVMRMKGGEGMEEALQYWCWQQVIIGRAFFIQQTCGKLGIGFLPPPLIDDAYRRETEYTMKNDFPNVQRENMKTLAVTERIHERLSSRARHALFFSRLGVQMVLDVSGDVYCFGVLSTVPMLHHHQVIDLFMHQKYSLNIEKYKLGIKCEFLTRSVVTHIDISMKNVKVKLGVVHST</sequence>
<comment type="caution">
    <text evidence="1">The sequence shown here is derived from an EMBL/GenBank/DDBJ whole genome shotgun (WGS) entry which is preliminary data.</text>
</comment>
<dbReference type="EMBL" id="QGKW02000276">
    <property type="protein sequence ID" value="KAF2605875.1"/>
    <property type="molecule type" value="Genomic_DNA"/>
</dbReference>
<gene>
    <name evidence="1" type="ORF">F2Q68_00045846</name>
</gene>
<organism evidence="1 2">
    <name type="scientific">Brassica cretica</name>
    <name type="common">Mustard</name>
    <dbReference type="NCBI Taxonomy" id="69181"/>
    <lineage>
        <taxon>Eukaryota</taxon>
        <taxon>Viridiplantae</taxon>
        <taxon>Streptophyta</taxon>
        <taxon>Embryophyta</taxon>
        <taxon>Tracheophyta</taxon>
        <taxon>Spermatophyta</taxon>
        <taxon>Magnoliopsida</taxon>
        <taxon>eudicotyledons</taxon>
        <taxon>Gunneridae</taxon>
        <taxon>Pentapetalae</taxon>
        <taxon>rosids</taxon>
        <taxon>malvids</taxon>
        <taxon>Brassicales</taxon>
        <taxon>Brassicaceae</taxon>
        <taxon>Brassiceae</taxon>
        <taxon>Brassica</taxon>
    </lineage>
</organism>
<proteinExistence type="predicted"/>
<evidence type="ECO:0000313" key="1">
    <source>
        <dbReference type="EMBL" id="KAF2605875.1"/>
    </source>
</evidence>
<dbReference type="AlphaFoldDB" id="A0A8S9LFY5"/>